<gene>
    <name evidence="3" type="ORF">C0099_10655</name>
</gene>
<dbReference type="PROSITE" id="PS50828">
    <property type="entry name" value="SMR"/>
    <property type="match status" value="1"/>
</dbReference>
<feature type="region of interest" description="Disordered" evidence="1">
    <location>
        <begin position="176"/>
        <end position="204"/>
    </location>
</feature>
<dbReference type="OrthoDB" id="9808881at2"/>
<dbReference type="Pfam" id="PF01713">
    <property type="entry name" value="Smr"/>
    <property type="match status" value="1"/>
</dbReference>
<name>A0A2I6S7U8_9RHOO</name>
<protein>
    <submittedName>
        <fullName evidence="3">DNA mismatch repair protein MutS</fullName>
    </submittedName>
</protein>
<reference evidence="3 4" key="1">
    <citation type="submission" date="2018-01" db="EMBL/GenBank/DDBJ databases">
        <authorList>
            <person name="Fu G.-Y."/>
        </authorList>
    </citation>
    <scope>NUCLEOTIDE SEQUENCE [LARGE SCALE GENOMIC DNA]</scope>
    <source>
        <strain evidence="3 4">SY39</strain>
    </source>
</reference>
<dbReference type="AlphaFoldDB" id="A0A2I6S7U8"/>
<feature type="region of interest" description="Disordered" evidence="1">
    <location>
        <begin position="1"/>
        <end position="164"/>
    </location>
</feature>
<dbReference type="PANTHER" id="PTHR35562:SF2">
    <property type="entry name" value="DNA ENDONUCLEASE SMRA-RELATED"/>
    <property type="match status" value="1"/>
</dbReference>
<evidence type="ECO:0000256" key="1">
    <source>
        <dbReference type="SAM" id="MobiDB-lite"/>
    </source>
</evidence>
<feature type="compositionally biased region" description="Basic and acidic residues" evidence="1">
    <location>
        <begin position="121"/>
        <end position="133"/>
    </location>
</feature>
<dbReference type="SUPFAM" id="SSF160443">
    <property type="entry name" value="SMR domain-like"/>
    <property type="match status" value="1"/>
</dbReference>
<dbReference type="KEGG" id="atw:C0099_10655"/>
<dbReference type="InterPro" id="IPR002625">
    <property type="entry name" value="Smr_dom"/>
</dbReference>
<dbReference type="InterPro" id="IPR036063">
    <property type="entry name" value="Smr_dom_sf"/>
</dbReference>
<proteinExistence type="predicted"/>
<dbReference type="Gene3D" id="3.30.1370.110">
    <property type="match status" value="1"/>
</dbReference>
<evidence type="ECO:0000313" key="4">
    <source>
        <dbReference type="Proteomes" id="UP000242205"/>
    </source>
</evidence>
<dbReference type="RefSeq" id="WP_102247392.1">
    <property type="nucleotide sequence ID" value="NZ_CP025682.1"/>
</dbReference>
<evidence type="ECO:0000259" key="2">
    <source>
        <dbReference type="PROSITE" id="PS50828"/>
    </source>
</evidence>
<dbReference type="EMBL" id="CP025682">
    <property type="protein sequence ID" value="AUN95343.1"/>
    <property type="molecule type" value="Genomic_DNA"/>
</dbReference>
<keyword evidence="4" id="KW-1185">Reference proteome</keyword>
<dbReference type="Proteomes" id="UP000242205">
    <property type="component" value="Chromosome"/>
</dbReference>
<sequence>MARRKSSLPAGSLDALERLRGRLIDQPATPSRRRPSPVTDSTGEADPEDADLFRRTMGDVAPIDDGNRVELQRPRPAPVPRPRAPEPESETERPRPERDPANLSDSALFRASMADVQPLADDNRVELSGERARAGRHHAAPADPLAKPDSDDTPPLLPADPDAMSADGLFRHAMRGTQRLDDANRVVPERAAPPPEPRKSSEDEALALRETMEAAITFEDRLDMGDEAAFLRPGLPRRVLVDLRRGRWALQGEVDLHGYTRVEAREALGRFLAASLQRGDRCVRVIHGKGLGSPGRVSILKQLSRGWLAQREEILAFCQAGANQGGSGALLVLLRGNAARPRD</sequence>
<feature type="domain" description="Smr" evidence="2">
    <location>
        <begin position="254"/>
        <end position="335"/>
    </location>
</feature>
<dbReference type="PANTHER" id="PTHR35562">
    <property type="entry name" value="DNA ENDONUCLEASE SMRA-RELATED"/>
    <property type="match status" value="1"/>
</dbReference>
<accession>A0A2I6S7U8</accession>
<feature type="compositionally biased region" description="Basic and acidic residues" evidence="1">
    <location>
        <begin position="178"/>
        <end position="188"/>
    </location>
</feature>
<dbReference type="SMART" id="SM00463">
    <property type="entry name" value="SMR"/>
    <property type="match status" value="1"/>
</dbReference>
<evidence type="ECO:0000313" key="3">
    <source>
        <dbReference type="EMBL" id="AUN95343.1"/>
    </source>
</evidence>
<feature type="compositionally biased region" description="Basic and acidic residues" evidence="1">
    <location>
        <begin position="83"/>
        <end position="100"/>
    </location>
</feature>
<organism evidence="3 4">
    <name type="scientific">Pseudazoarcus pumilus</name>
    <dbReference type="NCBI Taxonomy" id="2067960"/>
    <lineage>
        <taxon>Bacteria</taxon>
        <taxon>Pseudomonadati</taxon>
        <taxon>Pseudomonadota</taxon>
        <taxon>Betaproteobacteria</taxon>
        <taxon>Rhodocyclales</taxon>
        <taxon>Zoogloeaceae</taxon>
        <taxon>Pseudazoarcus</taxon>
    </lineage>
</organism>